<evidence type="ECO:0000313" key="2">
    <source>
        <dbReference type="EMBL" id="CAK9049827.1"/>
    </source>
</evidence>
<reference evidence="2 3" key="1">
    <citation type="submission" date="2024-02" db="EMBL/GenBank/DDBJ databases">
        <authorList>
            <person name="Chen Y."/>
            <person name="Shah S."/>
            <person name="Dougan E. K."/>
            <person name="Thang M."/>
            <person name="Chan C."/>
        </authorList>
    </citation>
    <scope>NUCLEOTIDE SEQUENCE [LARGE SCALE GENOMIC DNA]</scope>
</reference>
<feature type="compositionally biased region" description="Polar residues" evidence="1">
    <location>
        <begin position="106"/>
        <end position="118"/>
    </location>
</feature>
<comment type="caution">
    <text evidence="2">The sequence shown here is derived from an EMBL/GenBank/DDBJ whole genome shotgun (WGS) entry which is preliminary data.</text>
</comment>
<accession>A0ABP0MEA8</accession>
<evidence type="ECO:0000256" key="1">
    <source>
        <dbReference type="SAM" id="MobiDB-lite"/>
    </source>
</evidence>
<name>A0ABP0MEA8_9DINO</name>
<evidence type="ECO:0000313" key="3">
    <source>
        <dbReference type="Proteomes" id="UP001642464"/>
    </source>
</evidence>
<protein>
    <submittedName>
        <fullName evidence="2">Uncharacterized protein</fullName>
    </submittedName>
</protein>
<dbReference type="Proteomes" id="UP001642464">
    <property type="component" value="Unassembled WGS sequence"/>
</dbReference>
<keyword evidence="3" id="KW-1185">Reference proteome</keyword>
<proteinExistence type="predicted"/>
<organism evidence="2 3">
    <name type="scientific">Durusdinium trenchii</name>
    <dbReference type="NCBI Taxonomy" id="1381693"/>
    <lineage>
        <taxon>Eukaryota</taxon>
        <taxon>Sar</taxon>
        <taxon>Alveolata</taxon>
        <taxon>Dinophyceae</taxon>
        <taxon>Suessiales</taxon>
        <taxon>Symbiodiniaceae</taxon>
        <taxon>Durusdinium</taxon>
    </lineage>
</organism>
<gene>
    <name evidence="2" type="ORF">SCF082_LOCUS27566</name>
</gene>
<feature type="region of interest" description="Disordered" evidence="1">
    <location>
        <begin position="99"/>
        <end position="118"/>
    </location>
</feature>
<feature type="region of interest" description="Disordered" evidence="1">
    <location>
        <begin position="23"/>
        <end position="94"/>
    </location>
</feature>
<sequence>MEANEEMSLQEYAQMCYDVGMRVNIMDDDPPTSVAGSDTEEETQAPPVMNEPAKANIVDDDSPTSIVPSDSMEEDDDPPTALALSDTEDANNLSVPFEQPCRQTEKSSTGAEVCTDTV</sequence>
<feature type="non-terminal residue" evidence="2">
    <location>
        <position position="118"/>
    </location>
</feature>
<dbReference type="EMBL" id="CAXAMM010021391">
    <property type="protein sequence ID" value="CAK9049827.1"/>
    <property type="molecule type" value="Genomic_DNA"/>
</dbReference>